<sequence length="209" mass="24660">MKKNILQKIIIISFFVGMAILIDYTFNKIFKFKIIVWGVAEKPHFNIIVLFLAGYFLGFIKVFIVCCFYTIWHLNRSFSEYILIINSLKFSKTQIFSSICLDYIIPDIIISISGFCLSKKKNECSNKKMFFIFLLMLILIRLSFFFSIFFIYIPAMKKYEGYNFTVEMSFYVYSILPFVIDFVLCGLCLGCLKPKLKNISELEYIENIR</sequence>
<evidence type="ECO:0000313" key="2">
    <source>
        <dbReference type="EMBL" id="MDC9032203.1"/>
    </source>
</evidence>
<reference evidence="2 3" key="1">
    <citation type="journal article" date="2023" name="Plant">
        <title>Draft Genome Sequence Resource of CBPPT1, a 'Candidatus Phytoplasma trifolii'-Related Strain Associated with Potato Purple Top Disease in the Columbia Basin, U.S.A.</title>
        <authorList>
            <person name="Wei W."/>
            <person name="Shao J."/>
            <person name="Bottner-Parker K.D."/>
            <person name="Zhao Y."/>
        </authorList>
    </citation>
    <scope>NUCLEOTIDE SEQUENCE [LARGE SCALE GENOMIC DNA]</scope>
    <source>
        <strain evidence="2 3">CBPPT1</strain>
    </source>
</reference>
<name>A0ABT5L9C6_9MOLU</name>
<proteinExistence type="predicted"/>
<feature type="transmembrane region" description="Helical" evidence="1">
    <location>
        <begin position="6"/>
        <end position="26"/>
    </location>
</feature>
<dbReference type="EMBL" id="JANHJP010000008">
    <property type="protein sequence ID" value="MDC9032203.1"/>
    <property type="molecule type" value="Genomic_DNA"/>
</dbReference>
<feature type="transmembrane region" description="Helical" evidence="1">
    <location>
        <begin position="129"/>
        <end position="155"/>
    </location>
</feature>
<keyword evidence="1" id="KW-0472">Membrane</keyword>
<keyword evidence="3" id="KW-1185">Reference proteome</keyword>
<comment type="caution">
    <text evidence="2">The sequence shown here is derived from an EMBL/GenBank/DDBJ whole genome shotgun (WGS) entry which is preliminary data.</text>
</comment>
<evidence type="ECO:0000313" key="3">
    <source>
        <dbReference type="Proteomes" id="UP001221763"/>
    </source>
</evidence>
<keyword evidence="1" id="KW-1133">Transmembrane helix</keyword>
<protein>
    <submittedName>
        <fullName evidence="2">Uncharacterized protein</fullName>
    </submittedName>
</protein>
<feature type="transmembrane region" description="Helical" evidence="1">
    <location>
        <begin position="170"/>
        <end position="192"/>
    </location>
</feature>
<keyword evidence="1" id="KW-0812">Transmembrane</keyword>
<gene>
    <name evidence="2" type="ORF">M8044_000425</name>
</gene>
<evidence type="ECO:0000256" key="1">
    <source>
        <dbReference type="SAM" id="Phobius"/>
    </source>
</evidence>
<dbReference type="Gene3D" id="1.10.1760.20">
    <property type="match status" value="1"/>
</dbReference>
<dbReference type="RefSeq" id="WP_273585402.1">
    <property type="nucleotide sequence ID" value="NZ_JANHJP010000008.1"/>
</dbReference>
<dbReference type="Proteomes" id="UP001221763">
    <property type="component" value="Unassembled WGS sequence"/>
</dbReference>
<accession>A0ABT5L9C6</accession>
<feature type="transmembrane region" description="Helical" evidence="1">
    <location>
        <begin position="47"/>
        <end position="72"/>
    </location>
</feature>
<organism evidence="2 3">
    <name type="scientific">Columbia Basin potato purple top phytoplasma</name>
    <dbReference type="NCBI Taxonomy" id="307134"/>
    <lineage>
        <taxon>Bacteria</taxon>
        <taxon>Bacillati</taxon>
        <taxon>Mycoplasmatota</taxon>
        <taxon>Mollicutes</taxon>
        <taxon>Acholeplasmatales</taxon>
        <taxon>Acholeplasmataceae</taxon>
        <taxon>Candidatus Phytoplasma</taxon>
        <taxon>16SrVI (Clover proliferation group)</taxon>
    </lineage>
</organism>